<evidence type="ECO:0000256" key="1">
    <source>
        <dbReference type="SAM" id="SignalP"/>
    </source>
</evidence>
<sequence>MNNFIRKGVVLLGAGLVSAAAFAQPARQTAGPEVVPQTVELHHVSLSYGGYSVYGFRNVFSDLFPDLQASMVDEGIHTGAVTFGYTYQLTPALSVGGLFSYAGTLGSIQAKPTNYRVYQNFFSLMPQVKYNWLEKGTWRLYSRLAVGVVIANIAYQEGVSVTTPLTAASFAFQVSPIGFEFGRSLVGFAEAGFGATGIVAVGIRKSF</sequence>
<accession>A0A9D2DCR0</accession>
<organism evidence="2 3">
    <name type="scientific">Candidatus Tidjanibacter faecipullorum</name>
    <dbReference type="NCBI Taxonomy" id="2838766"/>
    <lineage>
        <taxon>Bacteria</taxon>
        <taxon>Pseudomonadati</taxon>
        <taxon>Bacteroidota</taxon>
        <taxon>Bacteroidia</taxon>
        <taxon>Bacteroidales</taxon>
        <taxon>Rikenellaceae</taxon>
        <taxon>Tidjanibacter</taxon>
    </lineage>
</organism>
<reference evidence="2" key="1">
    <citation type="journal article" date="2021" name="PeerJ">
        <title>Extensive microbial diversity within the chicken gut microbiome revealed by metagenomics and culture.</title>
        <authorList>
            <person name="Gilroy R."/>
            <person name="Ravi A."/>
            <person name="Getino M."/>
            <person name="Pursley I."/>
            <person name="Horton D.L."/>
            <person name="Alikhan N.F."/>
            <person name="Baker D."/>
            <person name="Gharbi K."/>
            <person name="Hall N."/>
            <person name="Watson M."/>
            <person name="Adriaenssens E.M."/>
            <person name="Foster-Nyarko E."/>
            <person name="Jarju S."/>
            <person name="Secka A."/>
            <person name="Antonio M."/>
            <person name="Oren A."/>
            <person name="Chaudhuri R.R."/>
            <person name="La Ragione R."/>
            <person name="Hildebrand F."/>
            <person name="Pallen M.J."/>
        </authorList>
    </citation>
    <scope>NUCLEOTIDE SEQUENCE</scope>
    <source>
        <strain evidence="2">ChiHjej11B10-19426</strain>
    </source>
</reference>
<dbReference type="Proteomes" id="UP000824014">
    <property type="component" value="Unassembled WGS sequence"/>
</dbReference>
<evidence type="ECO:0000313" key="3">
    <source>
        <dbReference type="Proteomes" id="UP000824014"/>
    </source>
</evidence>
<gene>
    <name evidence="2" type="ORF">H9816_00865</name>
</gene>
<comment type="caution">
    <text evidence="2">The sequence shown here is derived from an EMBL/GenBank/DDBJ whole genome shotgun (WGS) entry which is preliminary data.</text>
</comment>
<proteinExistence type="predicted"/>
<keyword evidence="1" id="KW-0732">Signal</keyword>
<name>A0A9D2DCR0_9BACT</name>
<feature type="chain" id="PRO_5038494776" description="Outer membrane protein beta-barrel domain-containing protein" evidence="1">
    <location>
        <begin position="24"/>
        <end position="207"/>
    </location>
</feature>
<dbReference type="EMBL" id="DXCC01000003">
    <property type="protein sequence ID" value="HIZ14454.1"/>
    <property type="molecule type" value="Genomic_DNA"/>
</dbReference>
<evidence type="ECO:0008006" key="4">
    <source>
        <dbReference type="Google" id="ProtNLM"/>
    </source>
</evidence>
<feature type="signal peptide" evidence="1">
    <location>
        <begin position="1"/>
        <end position="23"/>
    </location>
</feature>
<protein>
    <recommendedName>
        <fullName evidence="4">Outer membrane protein beta-barrel domain-containing protein</fullName>
    </recommendedName>
</protein>
<dbReference type="AlphaFoldDB" id="A0A9D2DCR0"/>
<evidence type="ECO:0000313" key="2">
    <source>
        <dbReference type="EMBL" id="HIZ14454.1"/>
    </source>
</evidence>
<reference evidence="2" key="2">
    <citation type="submission" date="2021-04" db="EMBL/GenBank/DDBJ databases">
        <authorList>
            <person name="Gilroy R."/>
        </authorList>
    </citation>
    <scope>NUCLEOTIDE SEQUENCE</scope>
    <source>
        <strain evidence="2">ChiHjej11B10-19426</strain>
    </source>
</reference>